<keyword evidence="2" id="KW-1185">Reference proteome</keyword>
<reference evidence="1" key="1">
    <citation type="submission" date="2022-04" db="EMBL/GenBank/DDBJ databases">
        <title>Carnegiea gigantea Genome sequencing and assembly v2.</title>
        <authorList>
            <person name="Copetti D."/>
            <person name="Sanderson M.J."/>
            <person name="Burquez A."/>
            <person name="Wojciechowski M.F."/>
        </authorList>
    </citation>
    <scope>NUCLEOTIDE SEQUENCE</scope>
    <source>
        <strain evidence="1">SGP5-SGP5p</strain>
        <tissue evidence="1">Aerial part</tissue>
    </source>
</reference>
<proteinExistence type="predicted"/>
<dbReference type="OrthoDB" id="2919534at2759"/>
<evidence type="ECO:0000313" key="2">
    <source>
        <dbReference type="Proteomes" id="UP001153076"/>
    </source>
</evidence>
<dbReference type="PANTHER" id="PTHR33240:SF17">
    <property type="entry name" value="EUKARYOTIC PEPTIDE CHAIN RELEASE FACTOR GTP-BINDING SUBUNIT-LIKE"/>
    <property type="match status" value="1"/>
</dbReference>
<evidence type="ECO:0000313" key="1">
    <source>
        <dbReference type="EMBL" id="KAJ8422439.1"/>
    </source>
</evidence>
<dbReference type="PANTHER" id="PTHR33240">
    <property type="entry name" value="OS08G0508500 PROTEIN"/>
    <property type="match status" value="1"/>
</dbReference>
<name>A0A9Q1GNJ6_9CARY</name>
<dbReference type="AlphaFoldDB" id="A0A9Q1GNJ6"/>
<dbReference type="EMBL" id="JAKOGI010002253">
    <property type="protein sequence ID" value="KAJ8422439.1"/>
    <property type="molecule type" value="Genomic_DNA"/>
</dbReference>
<dbReference type="CDD" id="cd00303">
    <property type="entry name" value="retropepsin_like"/>
    <property type="match status" value="1"/>
</dbReference>
<dbReference type="Proteomes" id="UP001153076">
    <property type="component" value="Unassembled WGS sequence"/>
</dbReference>
<organism evidence="1 2">
    <name type="scientific">Carnegiea gigantea</name>
    <dbReference type="NCBI Taxonomy" id="171969"/>
    <lineage>
        <taxon>Eukaryota</taxon>
        <taxon>Viridiplantae</taxon>
        <taxon>Streptophyta</taxon>
        <taxon>Embryophyta</taxon>
        <taxon>Tracheophyta</taxon>
        <taxon>Spermatophyta</taxon>
        <taxon>Magnoliopsida</taxon>
        <taxon>eudicotyledons</taxon>
        <taxon>Gunneridae</taxon>
        <taxon>Pentapetalae</taxon>
        <taxon>Caryophyllales</taxon>
        <taxon>Cactineae</taxon>
        <taxon>Cactaceae</taxon>
        <taxon>Cactoideae</taxon>
        <taxon>Echinocereeae</taxon>
        <taxon>Carnegiea</taxon>
    </lineage>
</organism>
<accession>A0A9Q1GNJ6</accession>
<gene>
    <name evidence="1" type="ORF">Cgig2_019156</name>
</gene>
<protein>
    <submittedName>
        <fullName evidence="1">Uncharacterized protein</fullName>
    </submittedName>
</protein>
<comment type="caution">
    <text evidence="1">The sequence shown here is derived from an EMBL/GenBank/DDBJ whole genome shotgun (WGS) entry which is preliminary data.</text>
</comment>
<sequence>MHPRHDIVPLVHPLLGFGGQEVNPTGLIRLPVRFGDKLKSKNLEVDFLVVDVPTAYNVILGRPTLHKVKAVIAPYLIQLQFDADDGSIGEMRRDQRTARECYLNKEQGKRGGLHIRLSTILITLILRSPGLSIQVISCLIPCTLTFTRRRNKFHLLGVTTFILGPLALIHVVKPASPRPCANTLGYWHGPADSLAPWLKPPFQPLRSLQPWPLQAPPLAGAASLSSQLLGHLNQPSTFPSPSALCRGSHRLSERFGHCHLFLGDPREFEVAEVTKSHDLVKSWISENWAVAYDLMKVVDGCWALRGEPPTAQEAATMGRLGVRPPVDQLPDGRGADRPAPASPAWVGADVAVSSGRPSIRWRLRTSKLMAGFFPRGTRGGAYGQNNLGSQGKEPNKVLKCAFLACWLTRCCLSSSRWCSAPAATCSKVASLVSKTINLALAYSAKTKGKSGQNQTEKMTNIGTTNTLRKILKDQKAHHSKEEVISKKLQLRELIQRFPITRLALPPLRALHRFHRLSHKLGDGPGLIILPYDIFLSLAMGSPKRFLIGLSSFQSGTFPQPDSRWTKRKPYFQCFIFDFFSIAVMNPNLLLKQYHPKSLVSLGALWTVNARAEQVKPCSSQFILVQNLFNHRVKRKSEIVVESRMINSYTFGKRLIHGGIRLGDYEGVRSRQEYRNDLGVKKVAGLTILRVRAGYNP</sequence>